<evidence type="ECO:0000256" key="2">
    <source>
        <dbReference type="PROSITE-ProRule" id="PRU01076"/>
    </source>
</evidence>
<sequence>MARKKAVSVPPREAKLFRNNKSQALRIPADFELPGDRVMIHRDGDRLIIEPVRRKNLLEVLASLQPLGPDDQFPDVEDTLLPIKAIDL</sequence>
<dbReference type="InterPro" id="IPR007159">
    <property type="entry name" value="SpoVT-AbrB_dom"/>
</dbReference>
<dbReference type="SMART" id="SM00966">
    <property type="entry name" value="SpoVT_AbrB"/>
    <property type="match status" value="1"/>
</dbReference>
<dbReference type="EMBL" id="FUYP01000100">
    <property type="protein sequence ID" value="SKC10994.1"/>
    <property type="molecule type" value="Genomic_DNA"/>
</dbReference>
<dbReference type="PANTHER" id="PTHR37550:SF1">
    <property type="entry name" value="SSL1300 PROTEIN"/>
    <property type="match status" value="1"/>
</dbReference>
<dbReference type="Gene3D" id="2.10.260.10">
    <property type="match status" value="1"/>
</dbReference>
<name>A0A1T5GRG1_9SPHN</name>
<keyword evidence="5" id="KW-1185">Reference proteome</keyword>
<dbReference type="Proteomes" id="UP000190044">
    <property type="component" value="Unassembled WGS sequence"/>
</dbReference>
<dbReference type="SUPFAM" id="SSF89447">
    <property type="entry name" value="AbrB/MazE/MraZ-like"/>
    <property type="match status" value="1"/>
</dbReference>
<reference evidence="5" key="1">
    <citation type="submission" date="2017-02" db="EMBL/GenBank/DDBJ databases">
        <authorList>
            <person name="Varghese N."/>
            <person name="Submissions S."/>
        </authorList>
    </citation>
    <scope>NUCLEOTIDE SEQUENCE [LARGE SCALE GENOMIC DNA]</scope>
    <source>
        <strain evidence="5">R11H</strain>
    </source>
</reference>
<proteinExistence type="inferred from homology"/>
<evidence type="ECO:0000313" key="4">
    <source>
        <dbReference type="EMBL" id="SKC10994.1"/>
    </source>
</evidence>
<dbReference type="Pfam" id="PF04014">
    <property type="entry name" value="MazE_antitoxin"/>
    <property type="match status" value="1"/>
</dbReference>
<gene>
    <name evidence="4" type="ORF">SAMN06295937_11001</name>
</gene>
<dbReference type="PANTHER" id="PTHR37550">
    <property type="entry name" value="ANTITOXIN VAPB1"/>
    <property type="match status" value="1"/>
</dbReference>
<dbReference type="InterPro" id="IPR037914">
    <property type="entry name" value="SpoVT-AbrB_sf"/>
</dbReference>
<protein>
    <submittedName>
        <fullName evidence="4">Antitoxin VapB</fullName>
    </submittedName>
</protein>
<feature type="domain" description="SpoVT-AbrB" evidence="3">
    <location>
        <begin position="14"/>
        <end position="54"/>
    </location>
</feature>
<dbReference type="InterPro" id="IPR051734">
    <property type="entry name" value="VapB_TA_antitoxins"/>
</dbReference>
<dbReference type="PROSITE" id="PS51740">
    <property type="entry name" value="SPOVT_ABRB"/>
    <property type="match status" value="1"/>
</dbReference>
<evidence type="ECO:0000256" key="1">
    <source>
        <dbReference type="ARBA" id="ARBA00007924"/>
    </source>
</evidence>
<dbReference type="AlphaFoldDB" id="A0A1T5GRG1"/>
<dbReference type="OrthoDB" id="7173678at2"/>
<evidence type="ECO:0000313" key="5">
    <source>
        <dbReference type="Proteomes" id="UP000190044"/>
    </source>
</evidence>
<dbReference type="GO" id="GO:0003677">
    <property type="term" value="F:DNA binding"/>
    <property type="evidence" value="ECO:0007669"/>
    <property type="project" value="UniProtKB-UniRule"/>
</dbReference>
<accession>A0A1T5GRG1</accession>
<comment type="similarity">
    <text evidence="1">Belongs to the VapB family.</text>
</comment>
<organism evidence="4 5">
    <name type="scientific">Sphingopyxis flava</name>
    <dbReference type="NCBI Taxonomy" id="1507287"/>
    <lineage>
        <taxon>Bacteria</taxon>
        <taxon>Pseudomonadati</taxon>
        <taxon>Pseudomonadota</taxon>
        <taxon>Alphaproteobacteria</taxon>
        <taxon>Sphingomonadales</taxon>
        <taxon>Sphingomonadaceae</taxon>
        <taxon>Sphingopyxis</taxon>
    </lineage>
</organism>
<evidence type="ECO:0000259" key="3">
    <source>
        <dbReference type="PROSITE" id="PS51740"/>
    </source>
</evidence>
<keyword evidence="2" id="KW-0238">DNA-binding</keyword>